<evidence type="ECO:0000256" key="1">
    <source>
        <dbReference type="SAM" id="MobiDB-lite"/>
    </source>
</evidence>
<feature type="domain" description="Domain of unknown function DB" evidence="2">
    <location>
        <begin position="73"/>
        <end position="171"/>
    </location>
</feature>
<evidence type="ECO:0000313" key="4">
    <source>
        <dbReference type="Proteomes" id="UP000218231"/>
    </source>
</evidence>
<proteinExistence type="predicted"/>
<name>A0A2A2LR47_9BILA</name>
<protein>
    <recommendedName>
        <fullName evidence="2">Domain of unknown function DB domain-containing protein</fullName>
    </recommendedName>
</protein>
<dbReference type="PANTHER" id="PTHR46705">
    <property type="entry name" value="PROTEIN CBG09805"/>
    <property type="match status" value="1"/>
</dbReference>
<feature type="region of interest" description="Disordered" evidence="1">
    <location>
        <begin position="19"/>
        <end position="41"/>
    </location>
</feature>
<sequence>MAIGSELLIEMGRSGGRVTSGKDIGISEGSGIGMRPPEDDLARRGREDASFAERVIFRTFAGHRTANQKLKACCARQKSADKSCKRRFCDFEAINQYNVLHFLNLCSPKGDTVRQMWNCASSRVDHSKCCRKKKVSSLCMKYCDATKGSVPNDDLHRLFCLQNFNVIRDCFKEHLENSPNIFGDN</sequence>
<dbReference type="Proteomes" id="UP000218231">
    <property type="component" value="Unassembled WGS sequence"/>
</dbReference>
<organism evidence="3 4">
    <name type="scientific">Diploscapter pachys</name>
    <dbReference type="NCBI Taxonomy" id="2018661"/>
    <lineage>
        <taxon>Eukaryota</taxon>
        <taxon>Metazoa</taxon>
        <taxon>Ecdysozoa</taxon>
        <taxon>Nematoda</taxon>
        <taxon>Chromadorea</taxon>
        <taxon>Rhabditida</taxon>
        <taxon>Rhabditina</taxon>
        <taxon>Rhabditomorpha</taxon>
        <taxon>Rhabditoidea</taxon>
        <taxon>Rhabditidae</taxon>
        <taxon>Diploscapter</taxon>
    </lineage>
</organism>
<keyword evidence="4" id="KW-1185">Reference proteome</keyword>
<comment type="caution">
    <text evidence="3">The sequence shown here is derived from an EMBL/GenBank/DDBJ whole genome shotgun (WGS) entry which is preliminary data.</text>
</comment>
<dbReference type="InterPro" id="IPR002602">
    <property type="entry name" value="DB"/>
</dbReference>
<evidence type="ECO:0000259" key="2">
    <source>
        <dbReference type="Pfam" id="PF01682"/>
    </source>
</evidence>
<evidence type="ECO:0000313" key="3">
    <source>
        <dbReference type="EMBL" id="PAV88427.1"/>
    </source>
</evidence>
<reference evidence="3 4" key="1">
    <citation type="journal article" date="2017" name="Curr. Biol.">
        <title>Genome architecture and evolution of a unichromosomal asexual nematode.</title>
        <authorList>
            <person name="Fradin H."/>
            <person name="Zegar C."/>
            <person name="Gutwein M."/>
            <person name="Lucas J."/>
            <person name="Kovtun M."/>
            <person name="Corcoran D."/>
            <person name="Baugh L.R."/>
            <person name="Kiontke K."/>
            <person name="Gunsalus K."/>
            <person name="Fitch D.H."/>
            <person name="Piano F."/>
        </authorList>
    </citation>
    <scope>NUCLEOTIDE SEQUENCE [LARGE SCALE GENOMIC DNA]</scope>
    <source>
        <strain evidence="3">PF1309</strain>
    </source>
</reference>
<dbReference type="AlphaFoldDB" id="A0A2A2LR47"/>
<dbReference type="EMBL" id="LIAE01006519">
    <property type="protein sequence ID" value="PAV88427.1"/>
    <property type="molecule type" value="Genomic_DNA"/>
</dbReference>
<dbReference type="OrthoDB" id="5843172at2759"/>
<gene>
    <name evidence="3" type="ORF">WR25_06005</name>
</gene>
<dbReference type="Pfam" id="PF01682">
    <property type="entry name" value="DB"/>
    <property type="match status" value="1"/>
</dbReference>
<accession>A0A2A2LR47</accession>
<dbReference type="PANTHER" id="PTHR46705:SF13">
    <property type="entry name" value="DOMAIN OF UNKNOWN FUNCTION DB DOMAIN-CONTAINING PROTEIN"/>
    <property type="match status" value="1"/>
</dbReference>